<accession>A0A1L3NBZ4</accession>
<dbReference type="AlphaFoldDB" id="A0A1L3NBZ4"/>
<gene>
    <name evidence="1" type="ORF">NPD5_3850</name>
</gene>
<evidence type="ECO:0000313" key="2">
    <source>
        <dbReference type="Proteomes" id="UP000182204"/>
    </source>
</evidence>
<dbReference type="RefSeq" id="WP_072587023.1">
    <property type="nucleotide sequence ID" value="NZ_CP013243.1"/>
</dbReference>
<evidence type="ECO:0000313" key="1">
    <source>
        <dbReference type="EMBL" id="APH13642.1"/>
    </source>
</evidence>
<protein>
    <submittedName>
        <fullName evidence="1">Uncharacterized protein</fullName>
    </submittedName>
</protein>
<dbReference type="Proteomes" id="UP000182204">
    <property type="component" value="Chromosome"/>
</dbReference>
<sequence length="64" mass="7427">MDYYSVVKEYANKRYGKENIETSRKANEIGTLGATEFTLKDGNKLIAYFHYQLEKVCVLGEPWC</sequence>
<organism evidence="1 2">
    <name type="scientific">Clostridium sporogenes</name>
    <dbReference type="NCBI Taxonomy" id="1509"/>
    <lineage>
        <taxon>Bacteria</taxon>
        <taxon>Bacillati</taxon>
        <taxon>Bacillota</taxon>
        <taxon>Clostridia</taxon>
        <taxon>Eubacteriales</taxon>
        <taxon>Clostridiaceae</taxon>
        <taxon>Clostridium</taxon>
    </lineage>
</organism>
<name>A0A1L3NBZ4_CLOSG</name>
<reference evidence="1 2" key="1">
    <citation type="submission" date="2015-11" db="EMBL/GenBank/DDBJ databases">
        <authorList>
            <person name="Hill K.K."/>
            <person name="Shirey T.B."/>
            <person name="Raphael B."/>
            <person name="Daligault H.E."/>
            <person name="Davenport K.W."/>
            <person name="Bruce D.C."/>
            <person name="Foley B.T."/>
            <person name="Johnson S.L."/>
        </authorList>
    </citation>
    <scope>NUCLEOTIDE SEQUENCE [LARGE SCALE GENOMIC DNA]</scope>
    <source>
        <strain evidence="1 2">CDC_1632</strain>
    </source>
</reference>
<dbReference type="EMBL" id="CP013243">
    <property type="protein sequence ID" value="APH13642.1"/>
    <property type="molecule type" value="Genomic_DNA"/>
</dbReference>
<proteinExistence type="predicted"/>